<dbReference type="EMBL" id="LAZR01025235">
    <property type="protein sequence ID" value="KKL72562.1"/>
    <property type="molecule type" value="Genomic_DNA"/>
</dbReference>
<proteinExistence type="predicted"/>
<protein>
    <submittedName>
        <fullName evidence="1">Uncharacterized protein</fullName>
    </submittedName>
</protein>
<comment type="caution">
    <text evidence="1">The sequence shown here is derived from an EMBL/GenBank/DDBJ whole genome shotgun (WGS) entry which is preliminary data.</text>
</comment>
<accession>A0A0F9HBV5</accession>
<dbReference type="AlphaFoldDB" id="A0A0F9HBV5"/>
<sequence length="164" mass="18123">MPEEGKTQVVVVTQTLLPGTGFGKAFEMGARGQAVKLLAVHHSWGRVRAEAVLRSIIGISSNPEHATAVPPNENAFLGEKSIYGLVAFGYDVVVGAPAVQQVTWVSAVIPLYGLIRPRRQLMVGRYGGNFELTWRMEVYYVPLDMEKTELDTLNLKYGKYRRTG</sequence>
<organism evidence="1">
    <name type="scientific">marine sediment metagenome</name>
    <dbReference type="NCBI Taxonomy" id="412755"/>
    <lineage>
        <taxon>unclassified sequences</taxon>
        <taxon>metagenomes</taxon>
        <taxon>ecological metagenomes</taxon>
    </lineage>
</organism>
<gene>
    <name evidence="1" type="ORF">LCGC14_2083690</name>
</gene>
<name>A0A0F9HBV5_9ZZZZ</name>
<evidence type="ECO:0000313" key="1">
    <source>
        <dbReference type="EMBL" id="KKL72562.1"/>
    </source>
</evidence>
<reference evidence="1" key="1">
    <citation type="journal article" date="2015" name="Nature">
        <title>Complex archaea that bridge the gap between prokaryotes and eukaryotes.</title>
        <authorList>
            <person name="Spang A."/>
            <person name="Saw J.H."/>
            <person name="Jorgensen S.L."/>
            <person name="Zaremba-Niedzwiedzka K."/>
            <person name="Martijn J."/>
            <person name="Lind A.E."/>
            <person name="van Eijk R."/>
            <person name="Schleper C."/>
            <person name="Guy L."/>
            <person name="Ettema T.J."/>
        </authorList>
    </citation>
    <scope>NUCLEOTIDE SEQUENCE</scope>
</reference>